<evidence type="ECO:0000256" key="1">
    <source>
        <dbReference type="SAM" id="Phobius"/>
    </source>
</evidence>
<reference evidence="2 3" key="1">
    <citation type="submission" date="2020-08" db="EMBL/GenBank/DDBJ databases">
        <title>Genomic Encyclopedia of Type Strains, Phase IV (KMG-V): Genome sequencing to study the core and pangenomes of soil and plant-associated prokaryotes.</title>
        <authorList>
            <person name="Whitman W."/>
        </authorList>
    </citation>
    <scope>NUCLEOTIDE SEQUENCE [LARGE SCALE GENOMIC DNA]</scope>
    <source>
        <strain evidence="2 3">MP601</strain>
    </source>
</reference>
<evidence type="ECO:0000313" key="3">
    <source>
        <dbReference type="Proteomes" id="UP000548326"/>
    </source>
</evidence>
<name>A0A841JIX1_9SPHI</name>
<organism evidence="2 3">
    <name type="scientific">Mucilaginibacter lappiensis</name>
    <dbReference type="NCBI Taxonomy" id="354630"/>
    <lineage>
        <taxon>Bacteria</taxon>
        <taxon>Pseudomonadati</taxon>
        <taxon>Bacteroidota</taxon>
        <taxon>Sphingobacteriia</taxon>
        <taxon>Sphingobacteriales</taxon>
        <taxon>Sphingobacteriaceae</taxon>
        <taxon>Mucilaginibacter</taxon>
    </lineage>
</organism>
<evidence type="ECO:0000313" key="2">
    <source>
        <dbReference type="EMBL" id="MBB6130232.1"/>
    </source>
</evidence>
<dbReference type="AlphaFoldDB" id="A0A841JIX1"/>
<gene>
    <name evidence="2" type="ORF">HDF22_004371</name>
</gene>
<accession>A0A841JIX1</accession>
<keyword evidence="1" id="KW-0812">Transmembrane</keyword>
<keyword evidence="1" id="KW-1133">Transmembrane helix</keyword>
<sequence>MPLNFNKEQKSPKRRFLFILGAVTFVCFVILGLMIMFWDQLPLQLPRYQRLLFGAFVIAYSILRFSRLFKKDQYED</sequence>
<dbReference type="Proteomes" id="UP000548326">
    <property type="component" value="Unassembled WGS sequence"/>
</dbReference>
<comment type="caution">
    <text evidence="2">The sequence shown here is derived from an EMBL/GenBank/DDBJ whole genome shotgun (WGS) entry which is preliminary data.</text>
</comment>
<dbReference type="EMBL" id="JACHCA010000013">
    <property type="protein sequence ID" value="MBB6130232.1"/>
    <property type="molecule type" value="Genomic_DNA"/>
</dbReference>
<protein>
    <submittedName>
        <fullName evidence="2">Uncharacterized protein</fullName>
    </submittedName>
</protein>
<feature type="transmembrane region" description="Helical" evidence="1">
    <location>
        <begin position="50"/>
        <end position="69"/>
    </location>
</feature>
<keyword evidence="1" id="KW-0472">Membrane</keyword>
<feature type="transmembrane region" description="Helical" evidence="1">
    <location>
        <begin position="16"/>
        <end position="38"/>
    </location>
</feature>
<proteinExistence type="predicted"/>